<keyword evidence="3" id="KW-1185">Reference proteome</keyword>
<reference evidence="2" key="1">
    <citation type="submission" date="2019-04" db="EMBL/GenBank/DDBJ databases">
        <authorList>
            <person name="Alioto T."/>
            <person name="Alioto T."/>
        </authorList>
    </citation>
    <scope>NUCLEOTIDE SEQUENCE [LARGE SCALE GENOMIC DNA]</scope>
</reference>
<name>A0A5E4CPT8_MARMO</name>
<comment type="caution">
    <text evidence="2">The sequence shown here is derived from an EMBL/GenBank/DDBJ whole genome shotgun (WGS) entry which is preliminary data.</text>
</comment>
<proteinExistence type="predicted"/>
<gene>
    <name evidence="2" type="ORF">MONAX_5E032608</name>
</gene>
<feature type="compositionally biased region" description="Gly residues" evidence="1">
    <location>
        <begin position="1"/>
        <end position="18"/>
    </location>
</feature>
<evidence type="ECO:0000313" key="2">
    <source>
        <dbReference type="EMBL" id="VTJ83853.1"/>
    </source>
</evidence>
<feature type="non-terminal residue" evidence="2">
    <location>
        <position position="1"/>
    </location>
</feature>
<evidence type="ECO:0000256" key="1">
    <source>
        <dbReference type="SAM" id="MobiDB-lite"/>
    </source>
</evidence>
<dbReference type="AlphaFoldDB" id="A0A5E4CPT8"/>
<sequence length="111" mass="11445">SHCPDGGGGGRWPVGVGSGTARAAGAAGAGRRREPRGGSAAGSAPQAGSGGGCSRIRERCWWRRLAQPVPEAAVGPEGEKVSKIDIKLLKSGNGTSIFEGYLWKLWITWTS</sequence>
<evidence type="ECO:0000313" key="3">
    <source>
        <dbReference type="Proteomes" id="UP000335636"/>
    </source>
</evidence>
<feature type="region of interest" description="Disordered" evidence="1">
    <location>
        <begin position="1"/>
        <end position="53"/>
    </location>
</feature>
<dbReference type="EMBL" id="CABDUW010001770">
    <property type="protein sequence ID" value="VTJ83853.1"/>
    <property type="molecule type" value="Genomic_DNA"/>
</dbReference>
<organism evidence="2 3">
    <name type="scientific">Marmota monax</name>
    <name type="common">Woodchuck</name>
    <dbReference type="NCBI Taxonomy" id="9995"/>
    <lineage>
        <taxon>Eukaryota</taxon>
        <taxon>Metazoa</taxon>
        <taxon>Chordata</taxon>
        <taxon>Craniata</taxon>
        <taxon>Vertebrata</taxon>
        <taxon>Euteleostomi</taxon>
        <taxon>Mammalia</taxon>
        <taxon>Eutheria</taxon>
        <taxon>Euarchontoglires</taxon>
        <taxon>Glires</taxon>
        <taxon>Rodentia</taxon>
        <taxon>Sciuromorpha</taxon>
        <taxon>Sciuridae</taxon>
        <taxon>Xerinae</taxon>
        <taxon>Marmotini</taxon>
        <taxon>Marmota</taxon>
    </lineage>
</organism>
<feature type="compositionally biased region" description="Low complexity" evidence="1">
    <location>
        <begin position="37"/>
        <end position="47"/>
    </location>
</feature>
<protein>
    <submittedName>
        <fullName evidence="2">Uncharacterized protein</fullName>
    </submittedName>
</protein>
<dbReference type="Proteomes" id="UP000335636">
    <property type="component" value="Unassembled WGS sequence"/>
</dbReference>
<accession>A0A5E4CPT8</accession>